<gene>
    <name evidence="2" type="ORF">ERS852457_01227</name>
</gene>
<proteinExistence type="predicted"/>
<evidence type="ECO:0000313" key="3">
    <source>
        <dbReference type="Proteomes" id="UP000095333"/>
    </source>
</evidence>
<keyword evidence="1" id="KW-0812">Transmembrane</keyword>
<evidence type="ECO:0008006" key="4">
    <source>
        <dbReference type="Google" id="ProtNLM"/>
    </source>
</evidence>
<dbReference type="Proteomes" id="UP000095333">
    <property type="component" value="Unassembled WGS sequence"/>
</dbReference>
<reference evidence="2 3" key="1">
    <citation type="submission" date="2015-09" db="EMBL/GenBank/DDBJ databases">
        <authorList>
            <consortium name="Pathogen Informatics"/>
        </authorList>
    </citation>
    <scope>NUCLEOTIDE SEQUENCE [LARGE SCALE GENOMIC DNA]</scope>
    <source>
        <strain evidence="2 3">2789STDY5834842</strain>
    </source>
</reference>
<keyword evidence="1" id="KW-1133">Transmembrane helix</keyword>
<keyword evidence="1" id="KW-0472">Membrane</keyword>
<evidence type="ECO:0000313" key="2">
    <source>
        <dbReference type="EMBL" id="CUO03849.1"/>
    </source>
</evidence>
<dbReference type="AlphaFoldDB" id="A0A174BUL5"/>
<feature type="transmembrane region" description="Helical" evidence="1">
    <location>
        <begin position="96"/>
        <end position="117"/>
    </location>
</feature>
<sequence>MINIILMAGFFCITRISGTSHKIGRNFSQDLPHLVTRYQASRFLASFYVLFCGHIPLPVENMPLPKNCSKNPSEVSASPQTPCSWAFRLKDWLLKFFSRVFILSAGIYVFSAMAVYFPASSEFSLCTCVLFTFRPLGTLKDFFQSERFRGINSSAGMPMNKAFAERLKLLKEK</sequence>
<accession>A0A174BUL5</accession>
<organism evidence="2 3">
    <name type="scientific">Phocaeicola vulgatus</name>
    <name type="common">Bacteroides vulgatus</name>
    <dbReference type="NCBI Taxonomy" id="821"/>
    <lineage>
        <taxon>Bacteria</taxon>
        <taxon>Pseudomonadati</taxon>
        <taxon>Bacteroidota</taxon>
        <taxon>Bacteroidia</taxon>
        <taxon>Bacteroidales</taxon>
        <taxon>Bacteroidaceae</taxon>
        <taxon>Phocaeicola</taxon>
    </lineage>
</organism>
<dbReference type="EMBL" id="CYZI01000004">
    <property type="protein sequence ID" value="CUO03849.1"/>
    <property type="molecule type" value="Genomic_DNA"/>
</dbReference>
<name>A0A174BUL5_PHOVU</name>
<protein>
    <recommendedName>
        <fullName evidence="4">Transmembrane protein</fullName>
    </recommendedName>
</protein>
<evidence type="ECO:0000256" key="1">
    <source>
        <dbReference type="SAM" id="Phobius"/>
    </source>
</evidence>